<evidence type="ECO:0000256" key="1">
    <source>
        <dbReference type="SAM" id="SignalP"/>
    </source>
</evidence>
<proteinExistence type="predicted"/>
<dbReference type="OrthoDB" id="7883230at2759"/>
<dbReference type="InterPro" id="IPR007931">
    <property type="entry name" value="TsetseEP"/>
</dbReference>
<accession>A0A6P4HUD0</accession>
<organism evidence="3 4">
    <name type="scientific">Drosophila kikkawai</name>
    <name type="common">Fruit fly</name>
    <dbReference type="NCBI Taxonomy" id="30033"/>
    <lineage>
        <taxon>Eukaryota</taxon>
        <taxon>Metazoa</taxon>
        <taxon>Ecdysozoa</taxon>
        <taxon>Arthropoda</taxon>
        <taxon>Hexapoda</taxon>
        <taxon>Insecta</taxon>
        <taxon>Pterygota</taxon>
        <taxon>Neoptera</taxon>
        <taxon>Endopterygota</taxon>
        <taxon>Diptera</taxon>
        <taxon>Brachycera</taxon>
        <taxon>Muscomorpha</taxon>
        <taxon>Ephydroidea</taxon>
        <taxon>Drosophilidae</taxon>
        <taxon>Drosophila</taxon>
        <taxon>Sophophora</taxon>
    </lineage>
</organism>
<keyword evidence="3" id="KW-1185">Reference proteome</keyword>
<dbReference type="GeneID" id="108072890"/>
<reference evidence="3" key="1">
    <citation type="submission" date="2025-05" db="UniProtKB">
        <authorList>
            <consortium name="RefSeq"/>
        </authorList>
    </citation>
    <scope>NUCLEOTIDE SEQUENCE [LARGE SCALE GENOMIC DNA]</scope>
    <source>
        <strain evidence="3">14028-0561.14</strain>
    </source>
</reference>
<dbReference type="Proteomes" id="UP001652661">
    <property type="component" value="Chromosome 2R"/>
</dbReference>
<name>A0A6P4HUD0_DROKI</name>
<dbReference type="AlphaFoldDB" id="A0A6P4HUD0"/>
<dbReference type="Pfam" id="PF05267">
    <property type="entry name" value="DUF725"/>
    <property type="match status" value="1"/>
</dbReference>
<protein>
    <recommendedName>
        <fullName evidence="2">Protein TsetseEP domain-containing protein</fullName>
    </recommendedName>
</protein>
<keyword evidence="1" id="KW-0732">Signal</keyword>
<evidence type="ECO:0000313" key="3">
    <source>
        <dbReference type="Proteomes" id="UP001652661"/>
    </source>
</evidence>
<feature type="chain" id="PRO_5028447383" description="Protein TsetseEP domain-containing protein" evidence="1">
    <location>
        <begin position="21"/>
        <end position="227"/>
    </location>
</feature>
<gene>
    <name evidence="4" type="primary">LOC108072890</name>
</gene>
<evidence type="ECO:0000313" key="4">
    <source>
        <dbReference type="RefSeq" id="XP_017019702.1"/>
    </source>
</evidence>
<sequence>MQAQYIAILLAAMAIGSSSANPTLVSGPSKMFEIMSATSEMQRNNPALASACFGYYQGVFDDDYAAYQVEYNQCSSKFDSGKSGTLERYESYVWSLSNTTYDSCKFLLECDQNSNSLDSLNCYSAQGTNHSTVATNISHEASVYIGALMQEISLYEFARDACFTECGHTYETRSAKSYVEFQDCLAGKSAVPEEPVAQAAIQLTAEVESSQKQGYAKKLENLFKHHP</sequence>
<evidence type="ECO:0000259" key="2">
    <source>
        <dbReference type="Pfam" id="PF05267"/>
    </source>
</evidence>
<dbReference type="RefSeq" id="XP_017019702.1">
    <property type="nucleotide sequence ID" value="XM_017164213.3"/>
</dbReference>
<feature type="domain" description="Protein TsetseEP" evidence="2">
    <location>
        <begin position="50"/>
        <end position="165"/>
    </location>
</feature>
<reference evidence="4" key="2">
    <citation type="submission" date="2025-08" db="UniProtKB">
        <authorList>
            <consortium name="RefSeq"/>
        </authorList>
    </citation>
    <scope>IDENTIFICATION</scope>
    <source>
        <strain evidence="4">14028-0561.14</strain>
        <tissue evidence="4">Whole fly</tissue>
    </source>
</reference>
<feature type="signal peptide" evidence="1">
    <location>
        <begin position="1"/>
        <end position="20"/>
    </location>
</feature>